<reference evidence="2" key="2">
    <citation type="submission" date="2020-05" db="UniProtKB">
        <authorList>
            <consortium name="EnsemblMetazoa"/>
        </authorList>
    </citation>
    <scope>IDENTIFICATION</scope>
    <source>
        <strain evidence="2">IAEA</strain>
    </source>
</reference>
<name>A0A1B0BDD3_9MUSC</name>
<dbReference type="AlphaFoldDB" id="A0A1B0BDD3"/>
<feature type="region of interest" description="Disordered" evidence="1">
    <location>
        <begin position="1"/>
        <end position="73"/>
    </location>
</feature>
<organism evidence="2 3">
    <name type="scientific">Glossina palpalis gambiensis</name>
    <dbReference type="NCBI Taxonomy" id="67801"/>
    <lineage>
        <taxon>Eukaryota</taxon>
        <taxon>Metazoa</taxon>
        <taxon>Ecdysozoa</taxon>
        <taxon>Arthropoda</taxon>
        <taxon>Hexapoda</taxon>
        <taxon>Insecta</taxon>
        <taxon>Pterygota</taxon>
        <taxon>Neoptera</taxon>
        <taxon>Endopterygota</taxon>
        <taxon>Diptera</taxon>
        <taxon>Brachycera</taxon>
        <taxon>Muscomorpha</taxon>
        <taxon>Hippoboscoidea</taxon>
        <taxon>Glossinidae</taxon>
        <taxon>Glossina</taxon>
    </lineage>
</organism>
<dbReference type="VEuPathDB" id="VectorBase:GPPI026482"/>
<accession>A0A1B0BDD3</accession>
<reference evidence="3" key="1">
    <citation type="submission" date="2015-01" db="EMBL/GenBank/DDBJ databases">
        <authorList>
            <person name="Aksoy S."/>
            <person name="Warren W."/>
            <person name="Wilson R.K."/>
        </authorList>
    </citation>
    <scope>NUCLEOTIDE SEQUENCE [LARGE SCALE GENOMIC DNA]</scope>
    <source>
        <strain evidence="3">IAEA</strain>
    </source>
</reference>
<feature type="compositionally biased region" description="Polar residues" evidence="1">
    <location>
        <begin position="40"/>
        <end position="53"/>
    </location>
</feature>
<sequence>MCQTANNDNDKNNNNNYYQIPQHHRITSYPITERHHSHDSLNYTQHKTQITTAKKNKKRREDNEDNTKTTKTLPRKLSVEFYNAVKGEEIPKELKQKVKCQSVE</sequence>
<dbReference type="EMBL" id="JXJN01012444">
    <property type="status" value="NOT_ANNOTATED_CDS"/>
    <property type="molecule type" value="Genomic_DNA"/>
</dbReference>
<dbReference type="Proteomes" id="UP000092460">
    <property type="component" value="Unassembled WGS sequence"/>
</dbReference>
<evidence type="ECO:0000313" key="2">
    <source>
        <dbReference type="EnsemblMetazoa" id="GPPI026482-PA"/>
    </source>
</evidence>
<evidence type="ECO:0000313" key="3">
    <source>
        <dbReference type="Proteomes" id="UP000092460"/>
    </source>
</evidence>
<protein>
    <submittedName>
        <fullName evidence="2">Uncharacterized protein</fullName>
    </submittedName>
</protein>
<feature type="compositionally biased region" description="Basic and acidic residues" evidence="1">
    <location>
        <begin position="59"/>
        <end position="68"/>
    </location>
</feature>
<dbReference type="EnsemblMetazoa" id="GPPI026482-RA">
    <property type="protein sequence ID" value="GPPI026482-PA"/>
    <property type="gene ID" value="GPPI026482"/>
</dbReference>
<proteinExistence type="predicted"/>
<evidence type="ECO:0000256" key="1">
    <source>
        <dbReference type="SAM" id="MobiDB-lite"/>
    </source>
</evidence>
<keyword evidence="3" id="KW-1185">Reference proteome</keyword>